<dbReference type="InterPro" id="IPR036259">
    <property type="entry name" value="MFS_trans_sf"/>
</dbReference>
<evidence type="ECO:0000313" key="9">
    <source>
        <dbReference type="EMBL" id="AGY77790.1"/>
    </source>
</evidence>
<keyword evidence="6 7" id="KW-0472">Membrane</keyword>
<feature type="transmembrane region" description="Helical" evidence="7">
    <location>
        <begin position="362"/>
        <end position="379"/>
    </location>
</feature>
<feature type="transmembrane region" description="Helical" evidence="7">
    <location>
        <begin position="81"/>
        <end position="99"/>
    </location>
</feature>
<evidence type="ECO:0000256" key="4">
    <source>
        <dbReference type="ARBA" id="ARBA00022692"/>
    </source>
</evidence>
<evidence type="ECO:0000256" key="5">
    <source>
        <dbReference type="ARBA" id="ARBA00022989"/>
    </source>
</evidence>
<accession>A0ABN4BN65</accession>
<evidence type="ECO:0000256" key="6">
    <source>
        <dbReference type="ARBA" id="ARBA00023136"/>
    </source>
</evidence>
<feature type="transmembrane region" description="Helical" evidence="7">
    <location>
        <begin position="50"/>
        <end position="69"/>
    </location>
</feature>
<organism evidence="9 10">
    <name type="scientific">Clostridium autoethanogenum DSM 10061</name>
    <dbReference type="NCBI Taxonomy" id="1341692"/>
    <lineage>
        <taxon>Bacteria</taxon>
        <taxon>Bacillati</taxon>
        <taxon>Bacillota</taxon>
        <taxon>Clostridia</taxon>
        <taxon>Eubacteriales</taxon>
        <taxon>Clostridiaceae</taxon>
        <taxon>Clostridium</taxon>
    </lineage>
</organism>
<evidence type="ECO:0000256" key="3">
    <source>
        <dbReference type="ARBA" id="ARBA00022475"/>
    </source>
</evidence>
<dbReference type="SUPFAM" id="SSF103473">
    <property type="entry name" value="MFS general substrate transporter"/>
    <property type="match status" value="1"/>
</dbReference>
<feature type="transmembrane region" description="Helical" evidence="7">
    <location>
        <begin position="304"/>
        <end position="322"/>
    </location>
</feature>
<dbReference type="Gene3D" id="1.20.1250.20">
    <property type="entry name" value="MFS general substrate transporter like domains"/>
    <property type="match status" value="2"/>
</dbReference>
<feature type="transmembrane region" description="Helical" evidence="7">
    <location>
        <begin position="234"/>
        <end position="253"/>
    </location>
</feature>
<comment type="subcellular location">
    <subcellularLocation>
        <location evidence="1">Cell membrane</location>
        <topology evidence="1">Multi-pass membrane protein</topology>
    </subcellularLocation>
</comment>
<evidence type="ECO:0000256" key="7">
    <source>
        <dbReference type="SAM" id="Phobius"/>
    </source>
</evidence>
<reference evidence="10" key="1">
    <citation type="journal article" date="2014" name="Biotechnol. Biofuels">
        <title>Comparison of single-molecule sequencing and hybrid approaches for finishing the genome of Clostridium autoethanogenum and analysis of CRISPR systems in industrial relevant Clostridia.</title>
        <authorList>
            <person name="Brown S.D."/>
            <person name="Nagaraju S."/>
            <person name="Utturkar S."/>
            <person name="De Tissera S."/>
            <person name="Segovia S."/>
            <person name="Mitchell W."/>
            <person name="Land M.L."/>
            <person name="Dassanayake A."/>
            <person name="Kopke M."/>
        </authorList>
    </citation>
    <scope>NUCLEOTIDE SEQUENCE [LARGE SCALE GENOMIC DNA]</scope>
    <source>
        <strain evidence="10">DSM 10061</strain>
    </source>
</reference>
<sequence>MEEKISIPSSIKKMTVILVLAYLLNFIGFTFTLSTMALTGKKLLSGSGAAGIPLTLLSAVALFSALPFGKLGDKIGRKKSLILIMLCYVVGDMLGAIAINSNSGTLYLASMAILGIGVGAMALFATAVTDLYPAKFKGRASGYAQLGVMGANTLGYLVGGQLVTHLGTTSVYYAGFIAQFVSIALILSLKFDTKEVGLKLQQYWPREAFSEQELNPKPVVENVKKEHNRPAIKLLLIFPLLLAVLLRIFIHIGANFVNIALPVAFTQIGFPLTTITIFMTIRALGSFVSASPCGAIMDKYGRKFGFITAPVITAIGILLIGLTGTVPLIVVGSFLIGVGNAVANVVPPAVANDVTYLPERSAAVAIFGISTNVGGFVFPTPMASILHNYNIAVLAIVSAAVLMIPVILSFFIKEVSIGRYKGVELDSVD</sequence>
<evidence type="ECO:0000256" key="1">
    <source>
        <dbReference type="ARBA" id="ARBA00004651"/>
    </source>
</evidence>
<evidence type="ECO:0000259" key="8">
    <source>
        <dbReference type="PROSITE" id="PS50850"/>
    </source>
</evidence>
<keyword evidence="2" id="KW-0813">Transport</keyword>
<dbReference type="Proteomes" id="UP000017590">
    <property type="component" value="Chromosome"/>
</dbReference>
<keyword evidence="3" id="KW-1003">Cell membrane</keyword>
<dbReference type="InterPro" id="IPR020846">
    <property type="entry name" value="MFS_dom"/>
</dbReference>
<name>A0ABN4BN65_9CLOT</name>
<feature type="transmembrane region" description="Helical" evidence="7">
    <location>
        <begin position="171"/>
        <end position="189"/>
    </location>
</feature>
<feature type="transmembrane region" description="Helical" evidence="7">
    <location>
        <begin position="259"/>
        <end position="284"/>
    </location>
</feature>
<dbReference type="InterPro" id="IPR050171">
    <property type="entry name" value="MFS_Transporters"/>
</dbReference>
<evidence type="ECO:0000313" key="10">
    <source>
        <dbReference type="Proteomes" id="UP000017590"/>
    </source>
</evidence>
<proteinExistence type="predicted"/>
<feature type="transmembrane region" description="Helical" evidence="7">
    <location>
        <begin position="391"/>
        <end position="412"/>
    </location>
</feature>
<feature type="transmembrane region" description="Helical" evidence="7">
    <location>
        <begin position="105"/>
        <end position="128"/>
    </location>
</feature>
<feature type="transmembrane region" description="Helical" evidence="7">
    <location>
        <begin position="16"/>
        <end position="38"/>
    </location>
</feature>
<dbReference type="Pfam" id="PF07690">
    <property type="entry name" value="MFS_1"/>
    <property type="match status" value="2"/>
</dbReference>
<dbReference type="RefSeq" id="WP_023163259.1">
    <property type="nucleotide sequence ID" value="NC_022592.1"/>
</dbReference>
<keyword evidence="10" id="KW-1185">Reference proteome</keyword>
<gene>
    <name evidence="9" type="ORF">CAETHG_3587</name>
</gene>
<protein>
    <submittedName>
        <fullName evidence="9">MFS transporter</fullName>
    </submittedName>
</protein>
<dbReference type="PROSITE" id="PS50850">
    <property type="entry name" value="MFS"/>
    <property type="match status" value="1"/>
</dbReference>
<dbReference type="EMBL" id="CP006763">
    <property type="protein sequence ID" value="AGY77790.1"/>
    <property type="molecule type" value="Genomic_DNA"/>
</dbReference>
<keyword evidence="4 7" id="KW-0812">Transmembrane</keyword>
<evidence type="ECO:0000256" key="2">
    <source>
        <dbReference type="ARBA" id="ARBA00022448"/>
    </source>
</evidence>
<dbReference type="PANTHER" id="PTHR23517">
    <property type="entry name" value="RESISTANCE PROTEIN MDTM, PUTATIVE-RELATED-RELATED"/>
    <property type="match status" value="1"/>
</dbReference>
<feature type="transmembrane region" description="Helical" evidence="7">
    <location>
        <begin position="328"/>
        <end position="350"/>
    </location>
</feature>
<dbReference type="InterPro" id="IPR011701">
    <property type="entry name" value="MFS"/>
</dbReference>
<feature type="domain" description="Major facilitator superfamily (MFS) profile" evidence="8">
    <location>
        <begin position="14"/>
        <end position="417"/>
    </location>
</feature>
<keyword evidence="5 7" id="KW-1133">Transmembrane helix</keyword>